<feature type="domain" description="TFIIS-type" evidence="10">
    <location>
        <begin position="289"/>
        <end position="329"/>
    </location>
</feature>
<dbReference type="FunFam" id="2.20.25.10:FF:000001">
    <property type="entry name" value="Probable Transcription elongation factor S-II"/>
    <property type="match status" value="1"/>
</dbReference>
<comment type="function">
    <text evidence="8">Necessary for efficient RNA polymerase II transcription elongation past template-encoded arresting sites.</text>
</comment>
<dbReference type="Gene3D" id="2.20.25.10">
    <property type="match status" value="1"/>
</dbReference>
<dbReference type="GO" id="GO:0003677">
    <property type="term" value="F:DNA binding"/>
    <property type="evidence" value="ECO:0007669"/>
    <property type="project" value="UniProtKB-KW"/>
</dbReference>
<dbReference type="InterPro" id="IPR036575">
    <property type="entry name" value="TFIIS_cen_dom_sf"/>
</dbReference>
<dbReference type="NCBIfam" id="TIGR01385">
    <property type="entry name" value="TFSII"/>
    <property type="match status" value="1"/>
</dbReference>
<dbReference type="SMART" id="SM00509">
    <property type="entry name" value="TFS2N"/>
    <property type="match status" value="1"/>
</dbReference>
<dbReference type="SMART" id="SM00440">
    <property type="entry name" value="ZnF_C2C2"/>
    <property type="match status" value="1"/>
</dbReference>
<dbReference type="CDD" id="cd13749">
    <property type="entry name" value="Zn-ribbon_TFIIS"/>
    <property type="match status" value="1"/>
</dbReference>
<dbReference type="Pfam" id="PF01096">
    <property type="entry name" value="Zn_ribbon_TFIIS"/>
    <property type="match status" value="1"/>
</dbReference>
<keyword evidence="4 8" id="KW-0862">Zinc</keyword>
<evidence type="ECO:0000256" key="2">
    <source>
        <dbReference type="ARBA" id="ARBA00022723"/>
    </source>
</evidence>
<dbReference type="InterPro" id="IPR035441">
    <property type="entry name" value="TFIIS/LEDGF_dom_sf"/>
</dbReference>
<comment type="similarity">
    <text evidence="8">Belongs to the TFS-II family.</text>
</comment>
<name>A0A0D6R978_ARACU</name>
<feature type="domain" description="TFIIS N-terminal" evidence="11">
    <location>
        <begin position="15"/>
        <end position="93"/>
    </location>
</feature>
<dbReference type="PROSITE" id="PS00466">
    <property type="entry name" value="ZF_TFIIS_1"/>
    <property type="match status" value="1"/>
</dbReference>
<dbReference type="GO" id="GO:0006368">
    <property type="term" value="P:transcription elongation by RNA polymerase II"/>
    <property type="evidence" value="ECO:0007669"/>
    <property type="project" value="InterPro"/>
</dbReference>
<evidence type="ECO:0000256" key="1">
    <source>
        <dbReference type="ARBA" id="ARBA00004123"/>
    </source>
</evidence>
<dbReference type="Pfam" id="PF07500">
    <property type="entry name" value="TFIIS_M"/>
    <property type="match status" value="1"/>
</dbReference>
<dbReference type="PANTHER" id="PTHR11477">
    <property type="entry name" value="TRANSCRIPTION FACTOR S-II ZINC FINGER DOMAIN-CONTAINING PROTEIN"/>
    <property type="match status" value="1"/>
</dbReference>
<keyword evidence="8" id="KW-0238">DNA-binding</keyword>
<dbReference type="PIRSF" id="PIRSF006704">
    <property type="entry name" value="TF_IIS"/>
    <property type="match status" value="1"/>
</dbReference>
<dbReference type="GO" id="GO:0008270">
    <property type="term" value="F:zinc ion binding"/>
    <property type="evidence" value="ECO:0007669"/>
    <property type="project" value="UniProtKB-UniRule"/>
</dbReference>
<evidence type="ECO:0000259" key="10">
    <source>
        <dbReference type="PROSITE" id="PS51133"/>
    </source>
</evidence>
<comment type="subcellular location">
    <subcellularLocation>
        <location evidence="1 7 8">Nucleus</location>
    </subcellularLocation>
</comment>
<dbReference type="AlphaFoldDB" id="A0A0D6R978"/>
<dbReference type="EMBL" id="GCKF01001703">
    <property type="protein sequence ID" value="JAG99326.1"/>
    <property type="molecule type" value="Transcribed_RNA"/>
</dbReference>
<dbReference type="PROSITE" id="PS51133">
    <property type="entry name" value="ZF_TFIIS_2"/>
    <property type="match status" value="1"/>
</dbReference>
<keyword evidence="3 6" id="KW-0863">Zinc-finger</keyword>
<dbReference type="InterPro" id="IPR003618">
    <property type="entry name" value="TFIIS_cen_dom"/>
</dbReference>
<evidence type="ECO:0000256" key="4">
    <source>
        <dbReference type="ARBA" id="ARBA00022833"/>
    </source>
</evidence>
<dbReference type="InterPro" id="IPR003617">
    <property type="entry name" value="TFIIS/CRSP70_N_sub"/>
</dbReference>
<dbReference type="GO" id="GO:0005634">
    <property type="term" value="C:nucleus"/>
    <property type="evidence" value="ECO:0007669"/>
    <property type="project" value="UniProtKB-SubCell"/>
</dbReference>
<dbReference type="InterPro" id="IPR006289">
    <property type="entry name" value="TFSII"/>
</dbReference>
<accession>A0A0D6R978</accession>
<evidence type="ECO:0000256" key="3">
    <source>
        <dbReference type="ARBA" id="ARBA00022771"/>
    </source>
</evidence>
<dbReference type="InterPro" id="IPR017923">
    <property type="entry name" value="TFIIS_N"/>
</dbReference>
<organism evidence="13">
    <name type="scientific">Araucaria cunninghamii</name>
    <name type="common">Hoop pine</name>
    <name type="synonym">Moreton Bay pine</name>
    <dbReference type="NCBI Taxonomy" id="56994"/>
    <lineage>
        <taxon>Eukaryota</taxon>
        <taxon>Viridiplantae</taxon>
        <taxon>Streptophyta</taxon>
        <taxon>Embryophyta</taxon>
        <taxon>Tracheophyta</taxon>
        <taxon>Spermatophyta</taxon>
        <taxon>Pinopsida</taxon>
        <taxon>Pinidae</taxon>
        <taxon>Conifers II</taxon>
        <taxon>Araucariales</taxon>
        <taxon>Araucariaceae</taxon>
        <taxon>Araucaria</taxon>
    </lineage>
</organism>
<evidence type="ECO:0000259" key="12">
    <source>
        <dbReference type="PROSITE" id="PS51321"/>
    </source>
</evidence>
<evidence type="ECO:0000256" key="8">
    <source>
        <dbReference type="RuleBase" id="RU368078"/>
    </source>
</evidence>
<reference evidence="13" key="1">
    <citation type="submission" date="2015-03" db="EMBL/GenBank/DDBJ databases">
        <title>A transcriptome of Araucaria cunninghamii, an australian fine timber species.</title>
        <authorList>
            <person name="Jing Yi C.J.Y."/>
            <person name="Yin San L.Y.S."/>
            <person name="Abdul Karim S.S."/>
            <person name="Wan Azmi N.N."/>
            <person name="Hercus R.R."/>
            <person name="Croft L.L."/>
        </authorList>
    </citation>
    <scope>NUCLEOTIDE SEQUENCE</scope>
    <source>
        <strain evidence="13">MI0301</strain>
        <tissue evidence="13">Leaf</tissue>
    </source>
</reference>
<dbReference type="SUPFAM" id="SSF57783">
    <property type="entry name" value="Zinc beta-ribbon"/>
    <property type="match status" value="1"/>
</dbReference>
<protein>
    <recommendedName>
        <fullName evidence="8">Transcription elongation factor</fullName>
    </recommendedName>
</protein>
<dbReference type="SMART" id="SM00510">
    <property type="entry name" value="TFS2M"/>
    <property type="match status" value="1"/>
</dbReference>
<evidence type="ECO:0000256" key="6">
    <source>
        <dbReference type="PROSITE-ProRule" id="PRU00472"/>
    </source>
</evidence>
<sequence length="331" mass="37525">MDSKVAEKDLLELFEKAKRAADKAARDEGPVEAEEERCLDVLKALGAFPVTSAILINTQVGKRLRNLTKHPRENISSVSQDILDDWKNVVKSETTASNGNKTSKCEDKQSKPVKVVSHSQNAEYVHVEKKLKMEAEPLGNKRASSSSNGPPKLTSMIKCNDAKRDKFREILAEAFNKVYNEVEGEILERVNVIDPIRVAVSVETLMFEKLGRFDGAQKNKYRSIMFNLKDGSNPDLRRRVLLGEVKPDRLIVMTAEEMASDQRKRENKQIKDKALFECERGINPKATTDEFKCGKCGQRKCTYYQLQTRSADEPMTTFVTCVNCNNHWKFC</sequence>
<dbReference type="InterPro" id="IPR035100">
    <property type="entry name" value="TF_IIS-typ"/>
</dbReference>
<dbReference type="InterPro" id="IPR001222">
    <property type="entry name" value="Znf_TFIIS"/>
</dbReference>
<dbReference type="PANTHER" id="PTHR11477:SF0">
    <property type="entry name" value="IP08861P-RELATED"/>
    <property type="match status" value="1"/>
</dbReference>
<feature type="region of interest" description="Disordered" evidence="9">
    <location>
        <begin position="136"/>
        <end position="156"/>
    </location>
</feature>
<dbReference type="PROSITE" id="PS51321">
    <property type="entry name" value="TFIIS_CENTRAL"/>
    <property type="match status" value="1"/>
</dbReference>
<dbReference type="CDD" id="cd00183">
    <property type="entry name" value="TFIIS_I"/>
    <property type="match status" value="1"/>
</dbReference>
<evidence type="ECO:0000256" key="7">
    <source>
        <dbReference type="PROSITE-ProRule" id="PRU00649"/>
    </source>
</evidence>
<evidence type="ECO:0000259" key="11">
    <source>
        <dbReference type="PROSITE" id="PS51319"/>
    </source>
</evidence>
<dbReference type="Pfam" id="PF08711">
    <property type="entry name" value="Med26"/>
    <property type="match status" value="1"/>
</dbReference>
<evidence type="ECO:0000313" key="13">
    <source>
        <dbReference type="EMBL" id="JAG99326.1"/>
    </source>
</evidence>
<dbReference type="SUPFAM" id="SSF47676">
    <property type="entry name" value="Conserved domain common to transcription factors TFIIS, elongin A, CRSP70"/>
    <property type="match status" value="1"/>
</dbReference>
<dbReference type="Gene3D" id="1.10.472.30">
    <property type="entry name" value="Transcription elongation factor S-II, central domain"/>
    <property type="match status" value="1"/>
</dbReference>
<dbReference type="PROSITE" id="PS51319">
    <property type="entry name" value="TFIIS_N"/>
    <property type="match status" value="1"/>
</dbReference>
<evidence type="ECO:0000256" key="5">
    <source>
        <dbReference type="ARBA" id="ARBA00023242"/>
    </source>
</evidence>
<keyword evidence="8" id="KW-0805">Transcription regulation</keyword>
<dbReference type="Gene3D" id="1.20.930.10">
    <property type="entry name" value="Conserved domain common to transcription factors TFIIS, elongin A, CRSP70"/>
    <property type="match status" value="1"/>
</dbReference>
<keyword evidence="5 7" id="KW-0539">Nucleus</keyword>
<keyword evidence="8" id="KW-0804">Transcription</keyword>
<dbReference type="SUPFAM" id="SSF46942">
    <property type="entry name" value="Elongation factor TFIIS domain 2"/>
    <property type="match status" value="1"/>
</dbReference>
<keyword evidence="2 8" id="KW-0479">Metal-binding</keyword>
<feature type="domain" description="TFIIS central" evidence="12">
    <location>
        <begin position="163"/>
        <end position="286"/>
    </location>
</feature>
<evidence type="ECO:0000256" key="9">
    <source>
        <dbReference type="SAM" id="MobiDB-lite"/>
    </source>
</evidence>
<proteinExistence type="inferred from homology"/>